<gene>
    <name evidence="3" type="ORF">OKJ99_34175</name>
</gene>
<dbReference type="PIRSF" id="PIRSF020623">
    <property type="entry name" value="PaaX"/>
    <property type="match status" value="1"/>
</dbReference>
<comment type="caution">
    <text evidence="3">The sequence shown here is derived from an EMBL/GenBank/DDBJ whole genome shotgun (WGS) entry which is preliminary data.</text>
</comment>
<sequence length="287" mass="31769">MLEAPRTRRHGDGSPSARTLALTVLGEYVRYAGADRVAAGAVVGALGACGIGDAAARRALGRLAQEGWLRPERVGRSTRLVLEPRLGRLLTAWTHRLERAVEATPWSGEWQQLVLRPPSGVWRDRALVEQQLAFEGFGPLGPGLWCAADPGGLPALKGLFREQGLTAHALWLTCRAEDDAELVLRTWELNDVRRAHEEFLTRFEGRTGQARGPEAAFVARTRLVHAWRITFERDPRLPDALLPRDWPGRAATRLFVDAWRALRAPADTFWRQLTLGVKPLACSDSDG</sequence>
<evidence type="ECO:0000313" key="3">
    <source>
        <dbReference type="EMBL" id="MEB8342554.1"/>
    </source>
</evidence>
<dbReference type="Pfam" id="PF07848">
    <property type="entry name" value="PaaX"/>
    <property type="match status" value="1"/>
</dbReference>
<evidence type="ECO:0000259" key="1">
    <source>
        <dbReference type="Pfam" id="PF07848"/>
    </source>
</evidence>
<dbReference type="EMBL" id="JAOZYC010000165">
    <property type="protein sequence ID" value="MEB8342554.1"/>
    <property type="molecule type" value="Genomic_DNA"/>
</dbReference>
<dbReference type="RefSeq" id="WP_326022082.1">
    <property type="nucleotide sequence ID" value="NZ_JAOZYC010000165.1"/>
</dbReference>
<dbReference type="PANTHER" id="PTHR30319">
    <property type="entry name" value="PHENYLACETIC ACID REGULATOR-RELATED TRANSCRIPTIONAL REPRESSOR"/>
    <property type="match status" value="1"/>
</dbReference>
<dbReference type="InterPro" id="IPR013225">
    <property type="entry name" value="PaaX_C"/>
</dbReference>
<evidence type="ECO:0000259" key="2">
    <source>
        <dbReference type="Pfam" id="PF08223"/>
    </source>
</evidence>
<feature type="domain" description="Transcriptional repressor PaaX-like C-terminal" evidence="2">
    <location>
        <begin position="187"/>
        <end position="271"/>
    </location>
</feature>
<evidence type="ECO:0008006" key="5">
    <source>
        <dbReference type="Google" id="ProtNLM"/>
    </source>
</evidence>
<dbReference type="InterPro" id="IPR011965">
    <property type="entry name" value="PaaX_trns_reg"/>
</dbReference>
<accession>A0ABU6FEZ0</accession>
<dbReference type="Gene3D" id="1.10.10.10">
    <property type="entry name" value="Winged helix-like DNA-binding domain superfamily/Winged helix DNA-binding domain"/>
    <property type="match status" value="1"/>
</dbReference>
<dbReference type="InterPro" id="IPR036388">
    <property type="entry name" value="WH-like_DNA-bd_sf"/>
</dbReference>
<dbReference type="InterPro" id="IPR012906">
    <property type="entry name" value="PaaX-like_N"/>
</dbReference>
<dbReference type="Pfam" id="PF08223">
    <property type="entry name" value="PaaX_C"/>
    <property type="match status" value="1"/>
</dbReference>
<dbReference type="Proteomes" id="UP001354931">
    <property type="component" value="Unassembled WGS sequence"/>
</dbReference>
<dbReference type="Gene3D" id="3.30.70.2650">
    <property type="match status" value="1"/>
</dbReference>
<evidence type="ECO:0000313" key="4">
    <source>
        <dbReference type="Proteomes" id="UP001354931"/>
    </source>
</evidence>
<name>A0ABU6FEZ0_9ACTN</name>
<keyword evidence="4" id="KW-1185">Reference proteome</keyword>
<protein>
    <recommendedName>
        <fullName evidence="5">PaaX family transcriptional regulator</fullName>
    </recommendedName>
</protein>
<proteinExistence type="predicted"/>
<dbReference type="Gene3D" id="1.20.58.1460">
    <property type="match status" value="1"/>
</dbReference>
<dbReference type="PANTHER" id="PTHR30319:SF1">
    <property type="entry name" value="TRANSCRIPTIONAL REPRESSOR PAAX"/>
    <property type="match status" value="1"/>
</dbReference>
<organism evidence="3 4">
    <name type="scientific">Streptomyces endophyticus</name>
    <dbReference type="NCBI Taxonomy" id="714166"/>
    <lineage>
        <taxon>Bacteria</taxon>
        <taxon>Bacillati</taxon>
        <taxon>Actinomycetota</taxon>
        <taxon>Actinomycetes</taxon>
        <taxon>Kitasatosporales</taxon>
        <taxon>Streptomycetaceae</taxon>
        <taxon>Streptomyces</taxon>
    </lineage>
</organism>
<feature type="domain" description="Transcriptional repressor PaaX-like N-terminal" evidence="1">
    <location>
        <begin position="17"/>
        <end position="77"/>
    </location>
</feature>
<reference evidence="3 4" key="1">
    <citation type="submission" date="2022-10" db="EMBL/GenBank/DDBJ databases">
        <authorList>
            <person name="Xie J."/>
            <person name="Shen N."/>
        </authorList>
    </citation>
    <scope>NUCLEOTIDE SEQUENCE [LARGE SCALE GENOMIC DNA]</scope>
    <source>
        <strain evidence="3 4">YIM65594</strain>
    </source>
</reference>